<name>A0A1W6K4F0_9GAMM</name>
<gene>
    <name evidence="1" type="ORF">MARSALSMR5_00113</name>
    <name evidence="2" type="ORF">SAMN04487868_10985</name>
</gene>
<dbReference type="EMBL" id="FOTV01000009">
    <property type="protein sequence ID" value="SFL76455.1"/>
    <property type="molecule type" value="Genomic_DNA"/>
</dbReference>
<evidence type="ECO:0000313" key="1">
    <source>
        <dbReference type="EMBL" id="ARM82219.1"/>
    </source>
</evidence>
<evidence type="ECO:0000313" key="2">
    <source>
        <dbReference type="EMBL" id="SFL76455.1"/>
    </source>
</evidence>
<proteinExistence type="predicted"/>
<sequence>MIASRNRVCRGLPKHSAPCKAMGTRYTDDSTETDMLGKRCRKRPMTMLQKYQYLMIDAIAHRKGEACAHSMVNDI</sequence>
<dbReference type="EMBL" id="CP020931">
    <property type="protein sequence ID" value="ARM82219.1"/>
    <property type="molecule type" value="Genomic_DNA"/>
</dbReference>
<organism evidence="1 3">
    <name type="scientific">Marinobacter salarius</name>
    <dbReference type="NCBI Taxonomy" id="1420917"/>
    <lineage>
        <taxon>Bacteria</taxon>
        <taxon>Pseudomonadati</taxon>
        <taxon>Pseudomonadota</taxon>
        <taxon>Gammaproteobacteria</taxon>
        <taxon>Pseudomonadales</taxon>
        <taxon>Marinobacteraceae</taxon>
        <taxon>Marinobacter</taxon>
    </lineage>
</organism>
<dbReference type="Proteomes" id="UP000193100">
    <property type="component" value="Chromosome"/>
</dbReference>
<accession>A0A1I4KCC6</accession>
<dbReference type="Proteomes" id="UP000199211">
    <property type="component" value="Unassembled WGS sequence"/>
</dbReference>
<reference evidence="1 3" key="2">
    <citation type="submission" date="2017-04" db="EMBL/GenBank/DDBJ databases">
        <title>Genome Sequence of Marinobacter salarius strain SMR5 Isolated from a culture of the Diatom Skeletonema marinoi.</title>
        <authorList>
            <person name="Topel M."/>
            <person name="Pinder M.I.M."/>
            <person name="Johansson O.N."/>
            <person name="Kourtchenko O."/>
            <person name="Godhe A."/>
            <person name="Clarke A.K."/>
        </authorList>
    </citation>
    <scope>NUCLEOTIDE SEQUENCE [LARGE SCALE GENOMIC DNA]</scope>
    <source>
        <strain evidence="1 3">SMR5</strain>
    </source>
</reference>
<keyword evidence="4" id="KW-1185">Reference proteome</keyword>
<protein>
    <submittedName>
        <fullName evidence="1">Uncharacterized protein</fullName>
    </submittedName>
</protein>
<reference evidence="2 4" key="1">
    <citation type="submission" date="2016-10" db="EMBL/GenBank/DDBJ databases">
        <authorList>
            <person name="Varghese N."/>
            <person name="Submissions S."/>
        </authorList>
    </citation>
    <scope>NUCLEOTIDE SEQUENCE [LARGE SCALE GENOMIC DNA]</scope>
    <source>
        <strain evidence="2 4">DSM 26291</strain>
    </source>
</reference>
<accession>A0A1W6K4F0</accession>
<evidence type="ECO:0000313" key="4">
    <source>
        <dbReference type="Proteomes" id="UP000199211"/>
    </source>
</evidence>
<dbReference type="AlphaFoldDB" id="A0A1W6K4F0"/>
<evidence type="ECO:0000313" key="3">
    <source>
        <dbReference type="Proteomes" id="UP000193100"/>
    </source>
</evidence>